<reference evidence="2" key="1">
    <citation type="submission" date="2015-07" db="EMBL/GenBank/DDBJ databases">
        <title>Adaptation to a free-living lifestyle via gene acquisitions in the diplomonad Trepomonas sp. PC1.</title>
        <authorList>
            <person name="Xu F."/>
            <person name="Jerlstrom-Hultqvist J."/>
            <person name="Kolisko M."/>
            <person name="Simpson A.G.B."/>
            <person name="Roger A.J."/>
            <person name="Svard S.G."/>
            <person name="Andersson J.O."/>
        </authorList>
    </citation>
    <scope>NUCLEOTIDE SEQUENCE</scope>
    <source>
        <strain evidence="2">PC1</strain>
    </source>
</reference>
<dbReference type="Gene3D" id="1.20.5.340">
    <property type="match status" value="1"/>
</dbReference>
<protein>
    <submittedName>
        <fullName evidence="2">Uncharacterized protein</fullName>
    </submittedName>
</protein>
<dbReference type="SUPFAM" id="SSF57997">
    <property type="entry name" value="Tropomyosin"/>
    <property type="match status" value="1"/>
</dbReference>
<dbReference type="EMBL" id="GDID01004243">
    <property type="protein sequence ID" value="JAP92363.1"/>
    <property type="molecule type" value="Transcribed_RNA"/>
</dbReference>
<feature type="non-terminal residue" evidence="2">
    <location>
        <position position="1"/>
    </location>
</feature>
<gene>
    <name evidence="2" type="ORF">TPC1_15724</name>
</gene>
<sequence length="799" mass="92163">VGYRNLVWAPIPHAMVKVVDTRDNNTTIFEYDADGAYANDGDKNCDRGWFHVGNSNVGMNDTWEIVSKEFTKMDFSTNTGYGLLTNNCYDYARRVLEIHGIPKNVVADKCIDGLEKVKESLGIATPQSMTIANSLIEASKNEVMFTTNQKFKVVQTQIDAHEGRLNIHDDQIGELKQITGIHGQRLDQHDRKIAQHTQQIGQIFGTLENHQQQINQNSQKIAQAFDILHIHDSKIQNLESNVVGLHNQMVEVHNELSTHAQALQVLDKRTLDHTRQLIEHDSRITSVHTDLQKSKLQFQHAIQKQESEINDIKAGQYFHTQQILQNSQKIIEINNKIEIVHDQLKCDIVKMEQQTKYIQKTQIEQQNAISTLKDAYGNIESRVNEIDVKLAQHAKAITSLCQSTQSLQIFTHQQSQRISDLEKFVVKKFKQIDDRLNNLEVRQFESDKRLDVVEAKLRVQQEQMLKMQQLHSMYEKIYRSILYFNQAQVDTFNTLMISLWNSQIELDESILTDILQISQNSTTAPSFADDPSVHCLQCGLEFKNKQFFQFCHQIKAMSSHECIETETFNSEAYKLKLENEKEIAKAKQLEDEIKREKQKTQVVSVQFRVVDIYQNVQGSCSIDFSNTEAKVKIDVEILKKCYPEMRMMNAMPAGHQCQSIFIDGQQQCDMKPVMLRDNNDFVIAIQDHRGCWPLIKPCRLQLNFNCPYFSIQEKQFRLFNVQTGTLIAWSGSMMPDEAGSLFKLINNELFVERFGNWVPVPNMLQQDQTTNVPIVYTIKGYHNNNQFVAIFEKITQSAH</sequence>
<evidence type="ECO:0000256" key="1">
    <source>
        <dbReference type="SAM" id="Coils"/>
    </source>
</evidence>
<dbReference type="AlphaFoldDB" id="A0A146K696"/>
<evidence type="ECO:0000313" key="2">
    <source>
        <dbReference type="EMBL" id="JAP92363.1"/>
    </source>
</evidence>
<name>A0A146K696_9EUKA</name>
<proteinExistence type="predicted"/>
<keyword evidence="1" id="KW-0175">Coiled coil</keyword>
<accession>A0A146K696</accession>
<organism evidence="2">
    <name type="scientific">Trepomonas sp. PC1</name>
    <dbReference type="NCBI Taxonomy" id="1076344"/>
    <lineage>
        <taxon>Eukaryota</taxon>
        <taxon>Metamonada</taxon>
        <taxon>Diplomonadida</taxon>
        <taxon>Hexamitidae</taxon>
        <taxon>Hexamitinae</taxon>
        <taxon>Trepomonas</taxon>
    </lineage>
</organism>
<feature type="coiled-coil region" evidence="1">
    <location>
        <begin position="572"/>
        <end position="606"/>
    </location>
</feature>
<feature type="non-terminal residue" evidence="2">
    <location>
        <position position="799"/>
    </location>
</feature>